<gene>
    <name evidence="1" type="ORF">NCTC11872_00717</name>
</gene>
<name>A0A2X1PVM4_HAEIF</name>
<reference evidence="1 2" key="1">
    <citation type="submission" date="2018-06" db="EMBL/GenBank/DDBJ databases">
        <authorList>
            <consortium name="Pathogen Informatics"/>
            <person name="Doyle S."/>
        </authorList>
    </citation>
    <scope>NUCLEOTIDE SEQUENCE [LARGE SCALE GENOMIC DNA]</scope>
    <source>
        <strain evidence="1 2">NCTC11872</strain>
    </source>
</reference>
<organism evidence="1 2">
    <name type="scientific">Haemophilus influenzae</name>
    <dbReference type="NCBI Taxonomy" id="727"/>
    <lineage>
        <taxon>Bacteria</taxon>
        <taxon>Pseudomonadati</taxon>
        <taxon>Pseudomonadota</taxon>
        <taxon>Gammaproteobacteria</taxon>
        <taxon>Pasteurellales</taxon>
        <taxon>Pasteurellaceae</taxon>
        <taxon>Haemophilus</taxon>
    </lineage>
</organism>
<protein>
    <submittedName>
        <fullName evidence="1">Uncharacterized protein</fullName>
    </submittedName>
</protein>
<dbReference type="AlphaFoldDB" id="A0A2X1PVM4"/>
<accession>A0A2X1PVM4</accession>
<evidence type="ECO:0000313" key="2">
    <source>
        <dbReference type="Proteomes" id="UP000249936"/>
    </source>
</evidence>
<proteinExistence type="predicted"/>
<dbReference type="Proteomes" id="UP000249936">
    <property type="component" value="Unassembled WGS sequence"/>
</dbReference>
<dbReference type="EMBL" id="UASK01000004">
    <property type="protein sequence ID" value="SPX41123.1"/>
    <property type="molecule type" value="Genomic_DNA"/>
</dbReference>
<sequence>MRNNGTSYTIQFVQPHNSNSIEEPMLYITNGSKMDTVSCKAGSATQNFERRSMKAS</sequence>
<evidence type="ECO:0000313" key="1">
    <source>
        <dbReference type="EMBL" id="SPX41123.1"/>
    </source>
</evidence>